<organism evidence="1 2">
    <name type="scientific">Haloactinomyces albus</name>
    <dbReference type="NCBI Taxonomy" id="1352928"/>
    <lineage>
        <taxon>Bacteria</taxon>
        <taxon>Bacillati</taxon>
        <taxon>Actinomycetota</taxon>
        <taxon>Actinomycetes</taxon>
        <taxon>Actinopolysporales</taxon>
        <taxon>Actinopolysporaceae</taxon>
        <taxon>Haloactinomyces</taxon>
    </lineage>
</organism>
<accession>A0AAE3ZCX1</accession>
<dbReference type="InterPro" id="IPR011051">
    <property type="entry name" value="RmlC_Cupin_sf"/>
</dbReference>
<dbReference type="EMBL" id="JAVDXW010000001">
    <property type="protein sequence ID" value="MDR7302613.1"/>
    <property type="molecule type" value="Genomic_DNA"/>
</dbReference>
<keyword evidence="1" id="KW-0223">Dioxygenase</keyword>
<dbReference type="Gene3D" id="2.60.120.10">
    <property type="entry name" value="Jelly Rolls"/>
    <property type="match status" value="1"/>
</dbReference>
<name>A0AAE3ZCX1_9ACTN</name>
<dbReference type="PANTHER" id="PTHR37694">
    <property type="entry name" value="SLR8022 PROTEIN"/>
    <property type="match status" value="1"/>
</dbReference>
<comment type="caution">
    <text evidence="1">The sequence shown here is derived from an EMBL/GenBank/DDBJ whole genome shotgun (WGS) entry which is preliminary data.</text>
</comment>
<dbReference type="GO" id="GO:0051213">
    <property type="term" value="F:dioxygenase activity"/>
    <property type="evidence" value="ECO:0007669"/>
    <property type="project" value="UniProtKB-KW"/>
</dbReference>
<keyword evidence="1" id="KW-0560">Oxidoreductase</keyword>
<sequence length="140" mass="15021">MTALLQIGLSSRGCAPPILHRGEMVPTLVGMEKFSLEALAREHLDRASESASGRSAETVYGGHEHLLRQTLVSLVSGASMDEHESPGEATVLVMRGRVRLSTSETSWDGLAGDMLLVPPARHSLHALEDSTILLTVAKRV</sequence>
<dbReference type="PANTHER" id="PTHR37694:SF1">
    <property type="entry name" value="SLR8022 PROTEIN"/>
    <property type="match status" value="1"/>
</dbReference>
<keyword evidence="2" id="KW-1185">Reference proteome</keyword>
<dbReference type="CDD" id="cd02230">
    <property type="entry name" value="cupin_HP0902-like"/>
    <property type="match status" value="1"/>
</dbReference>
<gene>
    <name evidence="1" type="ORF">JOF55_002794</name>
</gene>
<evidence type="ECO:0000313" key="2">
    <source>
        <dbReference type="Proteomes" id="UP001180845"/>
    </source>
</evidence>
<dbReference type="AlphaFoldDB" id="A0AAE3ZCX1"/>
<protein>
    <submittedName>
        <fullName evidence="1">Quercetin dioxygenase-like cupin family protein</fullName>
    </submittedName>
</protein>
<dbReference type="Proteomes" id="UP001180845">
    <property type="component" value="Unassembled WGS sequence"/>
</dbReference>
<evidence type="ECO:0000313" key="1">
    <source>
        <dbReference type="EMBL" id="MDR7302613.1"/>
    </source>
</evidence>
<reference evidence="1" key="1">
    <citation type="submission" date="2023-07" db="EMBL/GenBank/DDBJ databases">
        <title>Sequencing the genomes of 1000 actinobacteria strains.</title>
        <authorList>
            <person name="Klenk H.-P."/>
        </authorList>
    </citation>
    <scope>NUCLEOTIDE SEQUENCE</scope>
    <source>
        <strain evidence="1">DSM 45977</strain>
    </source>
</reference>
<proteinExistence type="predicted"/>
<dbReference type="SUPFAM" id="SSF51182">
    <property type="entry name" value="RmlC-like cupins"/>
    <property type="match status" value="1"/>
</dbReference>
<dbReference type="InterPro" id="IPR014710">
    <property type="entry name" value="RmlC-like_jellyroll"/>
</dbReference>